<gene>
    <name evidence="11" type="ORF">FHS55_000510</name>
</gene>
<feature type="domain" description="ABC transmembrane type-1" evidence="10">
    <location>
        <begin position="42"/>
        <end position="330"/>
    </location>
</feature>
<evidence type="ECO:0000259" key="9">
    <source>
        <dbReference type="PROSITE" id="PS50893"/>
    </source>
</evidence>
<dbReference type="InterPro" id="IPR036640">
    <property type="entry name" value="ABC1_TM_sf"/>
</dbReference>
<evidence type="ECO:0000256" key="7">
    <source>
        <dbReference type="SAM" id="MobiDB-lite"/>
    </source>
</evidence>
<keyword evidence="12" id="KW-1185">Reference proteome</keyword>
<dbReference type="Pfam" id="PF00005">
    <property type="entry name" value="ABC_tran"/>
    <property type="match status" value="1"/>
</dbReference>
<sequence length="581" mass="59579">MSETSAVPAPSSSATSSASRTTLSGRRGRTGAAALSRAERRAIGLQVAAALIWVPQAALLAYAVAGIADGAGMSAALLPALGLVLLGALRAGLEAAGGRLAFRFARAELSRLRALAALALMRRSPVDAGRATSGLAASVLAEQAEAVVPYLARFRPARFKATCVPLVLLAFVLPVSWAAAFVLAFAAPFIPLFMALIGWRAKEASEAQLVEVGGMNAFLLDRLRGLATIRGLGAVDATARRLRVDAESLRRRTMVVLRIAFMSSAVLELFSAVAVAMVAAYIGLHLLGSLEFGSWGHRFGLGEGLFVLLLAPAFFDPLRELAAAWHDRAAGQAALAALEQLAEPGRPVVGGDVPVAPVPAGGGAPALALESVCFRHAGTDAAVFHGFDLTVAPGEHVALFAPSGAGKSTLLALLAGLAAPEAGRILIDGEPLTALSADRLRARMAYIGQQPHIFAGTLGSNVALGRPGVDAPAIRAAIRAARLERVAAARGPAPIGEGGRGLSGGEGLRLALARLAATPSAGLILADEPTAHLDSDTAGEITEALLQLARGRTLIVATHDPVLAARMDRIIRLAPNGEIAS</sequence>
<dbReference type="Gene3D" id="1.20.1560.10">
    <property type="entry name" value="ABC transporter type 1, transmembrane domain"/>
    <property type="match status" value="1"/>
</dbReference>
<organism evidence="11 12">
    <name type="scientific">Ancylobacter tetraedralis</name>
    <dbReference type="NCBI Taxonomy" id="217068"/>
    <lineage>
        <taxon>Bacteria</taxon>
        <taxon>Pseudomonadati</taxon>
        <taxon>Pseudomonadota</taxon>
        <taxon>Alphaproteobacteria</taxon>
        <taxon>Hyphomicrobiales</taxon>
        <taxon>Xanthobacteraceae</taxon>
        <taxon>Ancylobacter</taxon>
    </lineage>
</organism>
<evidence type="ECO:0000256" key="4">
    <source>
        <dbReference type="ARBA" id="ARBA00022840"/>
    </source>
</evidence>
<proteinExistence type="predicted"/>
<evidence type="ECO:0000313" key="12">
    <source>
        <dbReference type="Proteomes" id="UP000533469"/>
    </source>
</evidence>
<evidence type="ECO:0000256" key="6">
    <source>
        <dbReference type="ARBA" id="ARBA00023136"/>
    </source>
</evidence>
<keyword evidence="4 11" id="KW-0067">ATP-binding</keyword>
<feature type="transmembrane region" description="Helical" evidence="8">
    <location>
        <begin position="179"/>
        <end position="199"/>
    </location>
</feature>
<evidence type="ECO:0000259" key="10">
    <source>
        <dbReference type="PROSITE" id="PS50929"/>
    </source>
</evidence>
<comment type="caution">
    <text evidence="11">The sequence shown here is derived from an EMBL/GenBank/DDBJ whole genome shotgun (WGS) entry which is preliminary data.</text>
</comment>
<dbReference type="GO" id="GO:0005524">
    <property type="term" value="F:ATP binding"/>
    <property type="evidence" value="ECO:0007669"/>
    <property type="project" value="UniProtKB-KW"/>
</dbReference>
<dbReference type="Pfam" id="PF00664">
    <property type="entry name" value="ABC_membrane"/>
    <property type="match status" value="1"/>
</dbReference>
<comment type="subcellular location">
    <subcellularLocation>
        <location evidence="1">Cell membrane</location>
        <topology evidence="1">Multi-pass membrane protein</topology>
    </subcellularLocation>
</comment>
<dbReference type="InterPro" id="IPR039421">
    <property type="entry name" value="Type_1_exporter"/>
</dbReference>
<feature type="transmembrane region" description="Helical" evidence="8">
    <location>
        <begin position="43"/>
        <end position="65"/>
    </location>
</feature>
<feature type="region of interest" description="Disordered" evidence="7">
    <location>
        <begin position="1"/>
        <end position="30"/>
    </location>
</feature>
<dbReference type="InterPro" id="IPR003439">
    <property type="entry name" value="ABC_transporter-like_ATP-bd"/>
</dbReference>
<dbReference type="Gene3D" id="3.40.50.300">
    <property type="entry name" value="P-loop containing nucleotide triphosphate hydrolases"/>
    <property type="match status" value="1"/>
</dbReference>
<dbReference type="PANTHER" id="PTHR24221">
    <property type="entry name" value="ATP-BINDING CASSETTE SUB-FAMILY B"/>
    <property type="match status" value="1"/>
</dbReference>
<keyword evidence="6 8" id="KW-0472">Membrane</keyword>
<evidence type="ECO:0000256" key="5">
    <source>
        <dbReference type="ARBA" id="ARBA00022989"/>
    </source>
</evidence>
<dbReference type="NCBIfam" id="TIGR02857">
    <property type="entry name" value="CydD"/>
    <property type="match status" value="1"/>
</dbReference>
<dbReference type="SUPFAM" id="SSF90123">
    <property type="entry name" value="ABC transporter transmembrane region"/>
    <property type="match status" value="1"/>
</dbReference>
<dbReference type="InterPro" id="IPR011527">
    <property type="entry name" value="ABC1_TM_dom"/>
</dbReference>
<dbReference type="SMART" id="SM00382">
    <property type="entry name" value="AAA"/>
    <property type="match status" value="1"/>
</dbReference>
<dbReference type="EMBL" id="JACICD010000001">
    <property type="protein sequence ID" value="MBB3769924.1"/>
    <property type="molecule type" value="Genomic_DNA"/>
</dbReference>
<dbReference type="PANTHER" id="PTHR24221:SF654">
    <property type="entry name" value="ATP-BINDING CASSETTE SUB-FAMILY B MEMBER 6"/>
    <property type="match status" value="1"/>
</dbReference>
<protein>
    <submittedName>
        <fullName evidence="11">ATP-binding cassette subfamily C protein CydD</fullName>
    </submittedName>
</protein>
<dbReference type="InterPro" id="IPR014216">
    <property type="entry name" value="ABC_transptr_CydD"/>
</dbReference>
<accession>A0A839YZI2</accession>
<dbReference type="GO" id="GO:0016887">
    <property type="term" value="F:ATP hydrolysis activity"/>
    <property type="evidence" value="ECO:0007669"/>
    <property type="project" value="InterPro"/>
</dbReference>
<evidence type="ECO:0000256" key="2">
    <source>
        <dbReference type="ARBA" id="ARBA00022692"/>
    </source>
</evidence>
<evidence type="ECO:0000256" key="3">
    <source>
        <dbReference type="ARBA" id="ARBA00022741"/>
    </source>
</evidence>
<feature type="transmembrane region" description="Helical" evidence="8">
    <location>
        <begin position="259"/>
        <end position="283"/>
    </location>
</feature>
<keyword evidence="2 8" id="KW-0812">Transmembrane</keyword>
<dbReference type="GO" id="GO:0042883">
    <property type="term" value="P:cysteine transport"/>
    <property type="evidence" value="ECO:0007669"/>
    <property type="project" value="InterPro"/>
</dbReference>
<dbReference type="CDD" id="cd18584">
    <property type="entry name" value="ABC_6TM_AarD_CydD"/>
    <property type="match status" value="1"/>
</dbReference>
<dbReference type="AlphaFoldDB" id="A0A839YZI2"/>
<keyword evidence="3" id="KW-0547">Nucleotide-binding</keyword>
<dbReference type="Proteomes" id="UP000533469">
    <property type="component" value="Unassembled WGS sequence"/>
</dbReference>
<dbReference type="GO" id="GO:0005886">
    <property type="term" value="C:plasma membrane"/>
    <property type="evidence" value="ECO:0007669"/>
    <property type="project" value="UniProtKB-SubCell"/>
</dbReference>
<feature type="domain" description="ABC transporter" evidence="9">
    <location>
        <begin position="367"/>
        <end position="580"/>
    </location>
</feature>
<feature type="transmembrane region" description="Helical" evidence="8">
    <location>
        <begin position="71"/>
        <end position="93"/>
    </location>
</feature>
<dbReference type="RefSeq" id="WP_183188098.1">
    <property type="nucleotide sequence ID" value="NZ_JACICD010000001.1"/>
</dbReference>
<dbReference type="InterPro" id="IPR027417">
    <property type="entry name" value="P-loop_NTPase"/>
</dbReference>
<dbReference type="PROSITE" id="PS50929">
    <property type="entry name" value="ABC_TM1F"/>
    <property type="match status" value="1"/>
</dbReference>
<reference evidence="11 12" key="1">
    <citation type="submission" date="2020-08" db="EMBL/GenBank/DDBJ databases">
        <title>Genomic Encyclopedia of Type Strains, Phase IV (KMG-IV): sequencing the most valuable type-strain genomes for metagenomic binning, comparative biology and taxonomic classification.</title>
        <authorList>
            <person name="Goeker M."/>
        </authorList>
    </citation>
    <scope>NUCLEOTIDE SEQUENCE [LARGE SCALE GENOMIC DNA]</scope>
    <source>
        <strain evidence="11 12">DSM 5895</strain>
    </source>
</reference>
<dbReference type="PROSITE" id="PS50893">
    <property type="entry name" value="ABC_TRANSPORTER_2"/>
    <property type="match status" value="1"/>
</dbReference>
<evidence type="ECO:0000256" key="1">
    <source>
        <dbReference type="ARBA" id="ARBA00004651"/>
    </source>
</evidence>
<dbReference type="SUPFAM" id="SSF52540">
    <property type="entry name" value="P-loop containing nucleoside triphosphate hydrolases"/>
    <property type="match status" value="1"/>
</dbReference>
<evidence type="ECO:0000256" key="8">
    <source>
        <dbReference type="SAM" id="Phobius"/>
    </source>
</evidence>
<evidence type="ECO:0000313" key="11">
    <source>
        <dbReference type="EMBL" id="MBB3769924.1"/>
    </source>
</evidence>
<keyword evidence="5 8" id="KW-1133">Transmembrane helix</keyword>
<dbReference type="GO" id="GO:0140359">
    <property type="term" value="F:ABC-type transporter activity"/>
    <property type="evidence" value="ECO:0007669"/>
    <property type="project" value="InterPro"/>
</dbReference>
<dbReference type="InterPro" id="IPR003593">
    <property type="entry name" value="AAA+_ATPase"/>
</dbReference>
<name>A0A839YZI2_9HYPH</name>